<dbReference type="InterPro" id="IPR004788">
    <property type="entry name" value="Ribose5P_isomerase_type_A"/>
</dbReference>
<dbReference type="SUPFAM" id="SSF100950">
    <property type="entry name" value="NagB/RpiA/CoA transferase-like"/>
    <property type="match status" value="1"/>
</dbReference>
<dbReference type="NCBIfam" id="NF001924">
    <property type="entry name" value="PRK00702.1"/>
    <property type="match status" value="1"/>
</dbReference>
<evidence type="ECO:0000313" key="3">
    <source>
        <dbReference type="EMBL" id="MBE8724404.1"/>
    </source>
</evidence>
<dbReference type="SUPFAM" id="SSF75445">
    <property type="entry name" value="D-ribose-5-phosphate isomerase (RpiA), lid domain"/>
    <property type="match status" value="1"/>
</dbReference>
<feature type="binding site" evidence="2">
    <location>
        <begin position="84"/>
        <end position="87"/>
    </location>
    <ligand>
        <name>substrate</name>
    </ligand>
</feature>
<dbReference type="Gene3D" id="3.30.70.260">
    <property type="match status" value="1"/>
</dbReference>
<evidence type="ECO:0000256" key="2">
    <source>
        <dbReference type="HAMAP-Rule" id="MF_00170"/>
    </source>
</evidence>
<feature type="binding site" evidence="2">
    <location>
        <begin position="97"/>
        <end position="100"/>
    </location>
    <ligand>
        <name>substrate</name>
    </ligand>
</feature>
<reference evidence="3 4" key="1">
    <citation type="submission" date="2018-07" db="EMBL/GenBank/DDBJ databases">
        <title>Genome assembly of strain KB82.</title>
        <authorList>
            <person name="Kukolya J."/>
            <person name="Horvath B."/>
            <person name="Nagy I."/>
            <person name="Toth A."/>
        </authorList>
    </citation>
    <scope>NUCLEOTIDE SEQUENCE [LARGE SCALE GENOMIC DNA]</scope>
    <source>
        <strain evidence="3 4">Kb82</strain>
    </source>
</reference>
<comment type="catalytic activity">
    <reaction evidence="2">
        <text>aldehydo-D-ribose 5-phosphate = D-ribulose 5-phosphate</text>
        <dbReference type="Rhea" id="RHEA:14657"/>
        <dbReference type="ChEBI" id="CHEBI:58121"/>
        <dbReference type="ChEBI" id="CHEBI:58273"/>
        <dbReference type="EC" id="5.3.1.6"/>
    </reaction>
</comment>
<comment type="pathway">
    <text evidence="2">Carbohydrate degradation; pentose phosphate pathway; D-ribose 5-phosphate from D-ribulose 5-phosphate (non-oxidative stage): step 1/1.</text>
</comment>
<name>A0ABR9THT1_9FLAO</name>
<accession>A0ABR9THT1</accession>
<evidence type="ECO:0000256" key="1">
    <source>
        <dbReference type="ARBA" id="ARBA00023235"/>
    </source>
</evidence>
<dbReference type="PANTHER" id="PTHR11934:SF0">
    <property type="entry name" value="RIBOSE-5-PHOSPHATE ISOMERASE"/>
    <property type="match status" value="1"/>
</dbReference>
<gene>
    <name evidence="2" type="primary">rpiA</name>
    <name evidence="3" type="ORF">C4F50_05525</name>
</gene>
<dbReference type="PANTHER" id="PTHR11934">
    <property type="entry name" value="RIBOSE-5-PHOSPHATE ISOMERASE"/>
    <property type="match status" value="1"/>
</dbReference>
<dbReference type="NCBIfam" id="TIGR00021">
    <property type="entry name" value="rpiA"/>
    <property type="match status" value="1"/>
</dbReference>
<sequence length="225" mass="24255">MKDFEKEKMLAAQEAVKFIESDMIVGLGTGSTAFYAINEIGKLVKNGFKIKAVATSNESAALAASLNIDVIDINAVDSIDITIDGADEFTSEFLMIKGGGGALFREKVVAAMTKKEIIIADSSKKVAVLGKFKVPVEVVPFAYQYVLRQLAVINGKGTVRMKNDTQYLTDQGNFIIDADFGLISDPKALAAKLNEIEGVAAHGLFIGLTHTIIMGERDTTIIFKK</sequence>
<keyword evidence="1 2" id="KW-0413">Isomerase</keyword>
<dbReference type="InterPro" id="IPR037171">
    <property type="entry name" value="NagB/RpiA_transferase-like"/>
</dbReference>
<organism evidence="3 4">
    <name type="scientific">Flavobacterium hungaricum</name>
    <dbReference type="NCBI Taxonomy" id="2082725"/>
    <lineage>
        <taxon>Bacteria</taxon>
        <taxon>Pseudomonadati</taxon>
        <taxon>Bacteroidota</taxon>
        <taxon>Flavobacteriia</taxon>
        <taxon>Flavobacteriales</taxon>
        <taxon>Flavobacteriaceae</taxon>
        <taxon>Flavobacterium</taxon>
    </lineage>
</organism>
<comment type="function">
    <text evidence="2">Catalyzes the reversible conversion of ribose-5-phosphate to ribulose 5-phosphate.</text>
</comment>
<dbReference type="EC" id="5.3.1.6" evidence="2"/>
<comment type="similarity">
    <text evidence="2">Belongs to the ribose 5-phosphate isomerase family.</text>
</comment>
<keyword evidence="4" id="KW-1185">Reference proteome</keyword>
<evidence type="ECO:0000313" key="4">
    <source>
        <dbReference type="Proteomes" id="UP000640614"/>
    </source>
</evidence>
<dbReference type="Gene3D" id="3.40.50.1360">
    <property type="match status" value="1"/>
</dbReference>
<dbReference type="InterPro" id="IPR020672">
    <property type="entry name" value="Ribose5P_isomerase_typA_subgr"/>
</dbReference>
<dbReference type="Pfam" id="PF06026">
    <property type="entry name" value="Rib_5-P_isom_A"/>
    <property type="match status" value="1"/>
</dbReference>
<protein>
    <recommendedName>
        <fullName evidence="2">Ribose-5-phosphate isomerase A</fullName>
        <ecNumber evidence="2">5.3.1.6</ecNumber>
    </recommendedName>
    <alternativeName>
        <fullName evidence="2">Phosphoriboisomerase A</fullName>
        <shortName evidence="2">PRI</shortName>
    </alternativeName>
</protein>
<feature type="active site" description="Proton acceptor" evidence="2">
    <location>
        <position position="106"/>
    </location>
</feature>
<dbReference type="CDD" id="cd01398">
    <property type="entry name" value="RPI_A"/>
    <property type="match status" value="1"/>
</dbReference>
<feature type="binding site" evidence="2">
    <location>
        <position position="124"/>
    </location>
    <ligand>
        <name>substrate</name>
    </ligand>
</feature>
<dbReference type="GO" id="GO:0004751">
    <property type="term" value="F:ribose-5-phosphate isomerase activity"/>
    <property type="evidence" value="ECO:0007669"/>
    <property type="project" value="UniProtKB-EC"/>
</dbReference>
<proteinExistence type="inferred from homology"/>
<dbReference type="Proteomes" id="UP000640614">
    <property type="component" value="Unassembled WGS sequence"/>
</dbReference>
<comment type="subunit">
    <text evidence="2">Homodimer.</text>
</comment>
<feature type="binding site" evidence="2">
    <location>
        <begin position="29"/>
        <end position="32"/>
    </location>
    <ligand>
        <name>substrate</name>
    </ligand>
</feature>
<dbReference type="HAMAP" id="MF_00170">
    <property type="entry name" value="Rib_5P_isom_A"/>
    <property type="match status" value="1"/>
</dbReference>
<dbReference type="EMBL" id="PRDM01000001">
    <property type="protein sequence ID" value="MBE8724404.1"/>
    <property type="molecule type" value="Genomic_DNA"/>
</dbReference>
<comment type="caution">
    <text evidence="3">The sequence shown here is derived from an EMBL/GenBank/DDBJ whole genome shotgun (WGS) entry which is preliminary data.</text>
</comment>
<dbReference type="RefSeq" id="WP_193845400.1">
    <property type="nucleotide sequence ID" value="NZ_PRDM01000001.1"/>
</dbReference>